<evidence type="ECO:0000256" key="6">
    <source>
        <dbReference type="ARBA" id="ARBA00023237"/>
    </source>
</evidence>
<dbReference type="Pfam" id="PF07715">
    <property type="entry name" value="Plug"/>
    <property type="match status" value="1"/>
</dbReference>
<proteinExistence type="inferred from homology"/>
<dbReference type="Gene3D" id="2.40.170.20">
    <property type="entry name" value="TonB-dependent receptor, beta-barrel domain"/>
    <property type="match status" value="1"/>
</dbReference>
<evidence type="ECO:0000313" key="9">
    <source>
        <dbReference type="EMBL" id="MFC4029055.1"/>
    </source>
</evidence>
<evidence type="ECO:0000256" key="5">
    <source>
        <dbReference type="ARBA" id="ARBA00023136"/>
    </source>
</evidence>
<evidence type="ECO:0000259" key="8">
    <source>
        <dbReference type="Pfam" id="PF07715"/>
    </source>
</evidence>
<dbReference type="Pfam" id="PF13715">
    <property type="entry name" value="CarbopepD_reg_2"/>
    <property type="match status" value="1"/>
</dbReference>
<reference evidence="10" key="1">
    <citation type="journal article" date="2019" name="Int. J. Syst. Evol. Microbiol.">
        <title>The Global Catalogue of Microorganisms (GCM) 10K type strain sequencing project: providing services to taxonomists for standard genome sequencing and annotation.</title>
        <authorList>
            <consortium name="The Broad Institute Genomics Platform"/>
            <consortium name="The Broad Institute Genome Sequencing Center for Infectious Disease"/>
            <person name="Wu L."/>
            <person name="Ma J."/>
        </authorList>
    </citation>
    <scope>NUCLEOTIDE SEQUENCE [LARGE SCALE GENOMIC DNA]</scope>
    <source>
        <strain evidence="10">CECT 9128</strain>
    </source>
</reference>
<evidence type="ECO:0000313" key="10">
    <source>
        <dbReference type="Proteomes" id="UP001595793"/>
    </source>
</evidence>
<keyword evidence="10" id="KW-1185">Reference proteome</keyword>
<dbReference type="InterPro" id="IPR008969">
    <property type="entry name" value="CarboxyPept-like_regulatory"/>
</dbReference>
<evidence type="ECO:0000256" key="2">
    <source>
        <dbReference type="ARBA" id="ARBA00022448"/>
    </source>
</evidence>
<keyword evidence="5 7" id="KW-0472">Membrane</keyword>
<evidence type="ECO:0000256" key="3">
    <source>
        <dbReference type="ARBA" id="ARBA00022452"/>
    </source>
</evidence>
<dbReference type="PROSITE" id="PS52016">
    <property type="entry name" value="TONB_DEPENDENT_REC_3"/>
    <property type="match status" value="1"/>
</dbReference>
<feature type="domain" description="TonB-dependent receptor plug" evidence="8">
    <location>
        <begin position="113"/>
        <end position="231"/>
    </location>
</feature>
<comment type="similarity">
    <text evidence="7">Belongs to the TonB-dependent receptor family.</text>
</comment>
<dbReference type="EMBL" id="JBHSAS010000012">
    <property type="protein sequence ID" value="MFC4029055.1"/>
    <property type="molecule type" value="Genomic_DNA"/>
</dbReference>
<dbReference type="RefSeq" id="WP_290236766.1">
    <property type="nucleotide sequence ID" value="NZ_JAUFPZ010000002.1"/>
</dbReference>
<name>A0ABV8HAS1_9FLAO</name>
<dbReference type="SUPFAM" id="SSF56935">
    <property type="entry name" value="Porins"/>
    <property type="match status" value="1"/>
</dbReference>
<accession>A0ABV8HAS1</accession>
<dbReference type="InterPro" id="IPR012910">
    <property type="entry name" value="Plug_dom"/>
</dbReference>
<dbReference type="InterPro" id="IPR037066">
    <property type="entry name" value="Plug_dom_sf"/>
</dbReference>
<evidence type="ECO:0000256" key="7">
    <source>
        <dbReference type="PROSITE-ProRule" id="PRU01360"/>
    </source>
</evidence>
<dbReference type="InterPro" id="IPR036942">
    <property type="entry name" value="Beta-barrel_TonB_sf"/>
</dbReference>
<protein>
    <submittedName>
        <fullName evidence="9">SusC/RagA family TonB-linked outer membrane protein</fullName>
    </submittedName>
</protein>
<keyword evidence="4 7" id="KW-0812">Transmembrane</keyword>
<evidence type="ECO:0000256" key="4">
    <source>
        <dbReference type="ARBA" id="ARBA00022692"/>
    </source>
</evidence>
<keyword evidence="2 7" id="KW-0813">Transport</keyword>
<dbReference type="SUPFAM" id="SSF49464">
    <property type="entry name" value="Carboxypeptidase regulatory domain-like"/>
    <property type="match status" value="1"/>
</dbReference>
<dbReference type="InterPro" id="IPR023996">
    <property type="entry name" value="TonB-dep_OMP_SusC/RagA"/>
</dbReference>
<dbReference type="InterPro" id="IPR039426">
    <property type="entry name" value="TonB-dep_rcpt-like"/>
</dbReference>
<dbReference type="InterPro" id="IPR023997">
    <property type="entry name" value="TonB-dep_OMP_SusC/RagA_CS"/>
</dbReference>
<comment type="subcellular location">
    <subcellularLocation>
        <location evidence="1 7">Cell outer membrane</location>
        <topology evidence="1 7">Multi-pass membrane protein</topology>
    </subcellularLocation>
</comment>
<keyword evidence="6 7" id="KW-0998">Cell outer membrane</keyword>
<evidence type="ECO:0000256" key="1">
    <source>
        <dbReference type="ARBA" id="ARBA00004571"/>
    </source>
</evidence>
<dbReference type="Proteomes" id="UP001595793">
    <property type="component" value="Unassembled WGS sequence"/>
</dbReference>
<organism evidence="9 10">
    <name type="scientific">Zunongwangia endophytica</name>
    <dbReference type="NCBI Taxonomy" id="1808945"/>
    <lineage>
        <taxon>Bacteria</taxon>
        <taxon>Pseudomonadati</taxon>
        <taxon>Bacteroidota</taxon>
        <taxon>Flavobacteriia</taxon>
        <taxon>Flavobacteriales</taxon>
        <taxon>Flavobacteriaceae</taxon>
        <taxon>Zunongwangia</taxon>
    </lineage>
</organism>
<dbReference type="Gene3D" id="2.60.40.1120">
    <property type="entry name" value="Carboxypeptidase-like, regulatory domain"/>
    <property type="match status" value="1"/>
</dbReference>
<dbReference type="NCBIfam" id="TIGR04057">
    <property type="entry name" value="SusC_RagA_signa"/>
    <property type="match status" value="1"/>
</dbReference>
<dbReference type="NCBIfam" id="TIGR04056">
    <property type="entry name" value="OMP_RagA_SusC"/>
    <property type="match status" value="1"/>
</dbReference>
<keyword evidence="3 7" id="KW-1134">Transmembrane beta strand</keyword>
<sequence>MEKLKLLLIVILLGVVTPGIAQETITGIVTDANDIPIPGVNVIREGTTVGAVTDFDGNFSIEVYENDILTFSFLGYKSSQVTYTGQETINVQLEEDSAELEEVVVIGYGTVKRKDLTGSVASVGSKDIQKANKVDAVSALQGQAPGVVVQRTDNKPGSGGFNIRIRGASTINSSETASGGGFNPGQNPLFIVDGIFVDDISFLNPADISSMDILKDASATAIYGSRGSNGVVLIETKRGKNGELKIDYSGYVGFREAYNLPPVYDGPGYVELLRDVAVGQVFASSDGDLSTRRNDVDISDYLDAEELQNISDGVSTDYVDLLLKKGLQTNHTINLSGGTEKTTYSAGLAYTLDEGNFDGEDFNRYNVRASLNSDLTDWLNISLSNYLTSAKQNEGSNEAFRSAYRLKPIGRPYNEDGSLRFRPIEKETQITNPLFDVQNETRETRFLQYIGDIALKIEPIENLSLTTKFSPNIKYQRYGEYRGLYTKSSSGNVANRRAQVDNSNYFSYSWDNILNYDFETGVHALKFTGVVSRFMERSEGYYNQVRNFTTDEYTFYNLGAGLDIRDLSSGFSKQTLESYTGRVNYTLADKYLFTATGRYDGSSILSADNKWAFFPSAAFAWQVIDEDFMQEQNVFSNAKLRLSYGQTGNNGSGGGLAPLASQSLLGASATNLGDASVSTAYLTGLANQDLTWERTTEINLGVDFGFLNNRISGSIDLYERKNTDIIFYTPLPSVTGYGGTYDNVGESTNRGIEIALNTTNINTEKFRWTTNFNLASNKNTLDKLYGGLEEIIFNVNGTNLIHRVGEPIGAVYDFEYDGIWQLDEVEEAAVYGQRPGQVRVTDVNGDGEITADEDRKVIGQVTPKWTGGITSNMTYENFDFGFLINFSQGNTYRSVFHSNYAWGYADQPSRLFNGYRTDYWTPENPTNDWYQPGNGGIYQGAAHYMDVSFVKVGYMTLGYTLPSNLLEKIGVRSLRVYGTVQNPFVFSDYDGWDPENAGRNQYGAAFMARTYMTGINLTF</sequence>
<comment type="caution">
    <text evidence="9">The sequence shown here is derived from an EMBL/GenBank/DDBJ whole genome shotgun (WGS) entry which is preliminary data.</text>
</comment>
<dbReference type="Gene3D" id="2.170.130.10">
    <property type="entry name" value="TonB-dependent receptor, plug domain"/>
    <property type="match status" value="1"/>
</dbReference>
<gene>
    <name evidence="9" type="ORF">ACFOS1_16650</name>
</gene>